<evidence type="ECO:0000256" key="3">
    <source>
        <dbReference type="ARBA" id="ARBA00011805"/>
    </source>
</evidence>
<organism evidence="14 15">
    <name type="scientific">Caenorhabditis auriculariae</name>
    <dbReference type="NCBI Taxonomy" id="2777116"/>
    <lineage>
        <taxon>Eukaryota</taxon>
        <taxon>Metazoa</taxon>
        <taxon>Ecdysozoa</taxon>
        <taxon>Nematoda</taxon>
        <taxon>Chromadorea</taxon>
        <taxon>Rhabditida</taxon>
        <taxon>Rhabditina</taxon>
        <taxon>Rhabditomorpha</taxon>
        <taxon>Rhabditoidea</taxon>
        <taxon>Rhabditidae</taxon>
        <taxon>Peloderinae</taxon>
        <taxon>Caenorhabditis</taxon>
    </lineage>
</organism>
<protein>
    <recommendedName>
        <fullName evidence="4">Mitochondrial inner membrane protease subunit 2</fullName>
    </recommendedName>
</protein>
<dbReference type="InterPro" id="IPR036286">
    <property type="entry name" value="LexA/Signal_pep-like_sf"/>
</dbReference>
<evidence type="ECO:0000313" key="14">
    <source>
        <dbReference type="EMBL" id="CAD6197154.1"/>
    </source>
</evidence>
<evidence type="ECO:0000256" key="1">
    <source>
        <dbReference type="ARBA" id="ARBA00004434"/>
    </source>
</evidence>
<accession>A0A8S1HMF3</accession>
<evidence type="ECO:0000256" key="4">
    <source>
        <dbReference type="ARBA" id="ARBA00013650"/>
    </source>
</evidence>
<dbReference type="GO" id="GO:0006465">
    <property type="term" value="P:signal peptide processing"/>
    <property type="evidence" value="ECO:0007669"/>
    <property type="project" value="InterPro"/>
</dbReference>
<dbReference type="PANTHER" id="PTHR46041">
    <property type="entry name" value="MITOCHONDRIAL INNER MEMBRANE PROTEASE SUBUNIT 2"/>
    <property type="match status" value="1"/>
</dbReference>
<comment type="similarity">
    <text evidence="2">Belongs to the peptidase S26 family. IMP2 subfamily.</text>
</comment>
<evidence type="ECO:0000256" key="11">
    <source>
        <dbReference type="ARBA" id="ARBA00023136"/>
    </source>
</evidence>
<keyword evidence="5" id="KW-0645">Protease</keyword>
<dbReference type="GO" id="GO:0006627">
    <property type="term" value="P:protein processing involved in protein targeting to mitochondrion"/>
    <property type="evidence" value="ECO:0007669"/>
    <property type="project" value="InterPro"/>
</dbReference>
<dbReference type="GO" id="GO:0042720">
    <property type="term" value="C:mitochondrial inner membrane peptidase complex"/>
    <property type="evidence" value="ECO:0007669"/>
    <property type="project" value="InterPro"/>
</dbReference>
<dbReference type="AlphaFoldDB" id="A0A8S1HMF3"/>
<keyword evidence="9" id="KW-1133">Transmembrane helix</keyword>
<keyword evidence="7" id="KW-0999">Mitochondrion inner membrane</keyword>
<evidence type="ECO:0000256" key="6">
    <source>
        <dbReference type="ARBA" id="ARBA00022692"/>
    </source>
</evidence>
<feature type="domain" description="Peptidase S26" evidence="13">
    <location>
        <begin position="99"/>
        <end position="142"/>
    </location>
</feature>
<keyword evidence="15" id="KW-1185">Reference proteome</keyword>
<name>A0A8S1HMF3_9PELO</name>
<proteinExistence type="inferred from homology"/>
<dbReference type="OrthoDB" id="9996127at2759"/>
<dbReference type="Proteomes" id="UP000835052">
    <property type="component" value="Unassembled WGS sequence"/>
</dbReference>
<evidence type="ECO:0000256" key="5">
    <source>
        <dbReference type="ARBA" id="ARBA00022670"/>
    </source>
</evidence>
<dbReference type="EMBL" id="CAJGYM010000086">
    <property type="protein sequence ID" value="CAD6197154.1"/>
    <property type="molecule type" value="Genomic_DNA"/>
</dbReference>
<dbReference type="CDD" id="cd06530">
    <property type="entry name" value="S26_SPase_I"/>
    <property type="match status" value="1"/>
</dbReference>
<keyword evidence="6" id="KW-0812">Transmembrane</keyword>
<evidence type="ECO:0000256" key="9">
    <source>
        <dbReference type="ARBA" id="ARBA00022989"/>
    </source>
</evidence>
<comment type="subcellular location">
    <subcellularLocation>
        <location evidence="1">Mitochondrion inner membrane</location>
        <topology evidence="1">Single-pass membrane protein</topology>
    </subcellularLocation>
</comment>
<dbReference type="PRINTS" id="PR00727">
    <property type="entry name" value="LEADERPTASE"/>
</dbReference>
<comment type="subunit">
    <text evidence="3">Heterodimer of 2 subunits, IMMPL1 and IMMPL2.</text>
</comment>
<gene>
    <name evidence="14" type="ORF">CAUJ_LOCUS13063</name>
</gene>
<evidence type="ECO:0000256" key="10">
    <source>
        <dbReference type="ARBA" id="ARBA00023128"/>
    </source>
</evidence>
<reference evidence="14" key="1">
    <citation type="submission" date="2020-10" db="EMBL/GenBank/DDBJ databases">
        <authorList>
            <person name="Kikuchi T."/>
        </authorList>
    </citation>
    <scope>NUCLEOTIDE SEQUENCE</scope>
    <source>
        <strain evidence="14">NKZ352</strain>
    </source>
</reference>
<keyword evidence="10" id="KW-0496">Mitochondrion</keyword>
<keyword evidence="8" id="KW-0378">Hydrolase</keyword>
<dbReference type="PANTHER" id="PTHR46041:SF2">
    <property type="entry name" value="MITOCHONDRIAL INNER MEMBRANE PROTEASE SUBUNIT 2"/>
    <property type="match status" value="1"/>
</dbReference>
<dbReference type="GO" id="GO:0004252">
    <property type="term" value="F:serine-type endopeptidase activity"/>
    <property type="evidence" value="ECO:0007669"/>
    <property type="project" value="InterPro"/>
</dbReference>
<dbReference type="InterPro" id="IPR037730">
    <property type="entry name" value="IMP2"/>
</dbReference>
<feature type="active site" evidence="12">
    <location>
        <position position="83"/>
    </location>
</feature>
<dbReference type="InterPro" id="IPR000223">
    <property type="entry name" value="Pept_S26A_signal_pept_1"/>
</dbReference>
<evidence type="ECO:0000256" key="7">
    <source>
        <dbReference type="ARBA" id="ARBA00022792"/>
    </source>
</evidence>
<evidence type="ECO:0000256" key="2">
    <source>
        <dbReference type="ARBA" id="ARBA00007066"/>
    </source>
</evidence>
<evidence type="ECO:0000256" key="8">
    <source>
        <dbReference type="ARBA" id="ARBA00022801"/>
    </source>
</evidence>
<dbReference type="Gene3D" id="2.10.109.10">
    <property type="entry name" value="Umud Fragment, subunit A"/>
    <property type="match status" value="1"/>
</dbReference>
<evidence type="ECO:0000256" key="12">
    <source>
        <dbReference type="PIRSR" id="PIRSR600223-1"/>
    </source>
</evidence>
<comment type="caution">
    <text evidence="14">The sequence shown here is derived from an EMBL/GenBank/DDBJ whole genome shotgun (WGS) entry which is preliminary data.</text>
</comment>
<dbReference type="Pfam" id="PF10502">
    <property type="entry name" value="Peptidase_S26"/>
    <property type="match status" value="1"/>
</dbReference>
<feature type="active site" evidence="12">
    <location>
        <position position="35"/>
    </location>
</feature>
<keyword evidence="11" id="KW-0472">Membrane</keyword>
<dbReference type="InterPro" id="IPR019533">
    <property type="entry name" value="Peptidase_S26"/>
</dbReference>
<sequence length="150" mass="16943">MRKWLRRISRVVISGCAILTGFDIIGHPASIVGNSMYPALRGEDSRWYKRDFVWLSRWSLHACSPGTILTFISPRDPSAVHIKRVVATEGSGVIPQLRAEVTIVPKGHYWMEGDNPQARNDSNVYGPVSKGLVRGRATHIIWPPSRWQRL</sequence>
<evidence type="ECO:0000259" key="13">
    <source>
        <dbReference type="Pfam" id="PF10502"/>
    </source>
</evidence>
<dbReference type="SUPFAM" id="SSF51306">
    <property type="entry name" value="LexA/Signal peptidase"/>
    <property type="match status" value="1"/>
</dbReference>
<evidence type="ECO:0000313" key="15">
    <source>
        <dbReference type="Proteomes" id="UP000835052"/>
    </source>
</evidence>